<dbReference type="InterPro" id="IPR000305">
    <property type="entry name" value="GIY-YIG_endonuc"/>
</dbReference>
<evidence type="ECO:0000259" key="1">
    <source>
        <dbReference type="PROSITE" id="PS50164"/>
    </source>
</evidence>
<dbReference type="EMBL" id="JBHFQA010000167">
    <property type="protein sequence ID" value="KAL2076640.1"/>
    <property type="molecule type" value="Genomic_DNA"/>
</dbReference>
<evidence type="ECO:0000313" key="2">
    <source>
        <dbReference type="EMBL" id="KAL2076640.1"/>
    </source>
</evidence>
<comment type="caution">
    <text evidence="3">The sequence shown here is derived from an EMBL/GenBank/DDBJ whole genome shotgun (WGS) entry which is preliminary data.</text>
</comment>
<reference evidence="3 4" key="1">
    <citation type="submission" date="2024-09" db="EMBL/GenBank/DDBJ databases">
        <title>A chromosome-level genome assembly of Gray's grenadier anchovy, Coilia grayii.</title>
        <authorList>
            <person name="Fu Z."/>
        </authorList>
    </citation>
    <scope>NUCLEOTIDE SEQUENCE [LARGE SCALE GENOMIC DNA]</scope>
    <source>
        <strain evidence="3">G4</strain>
        <tissue evidence="3">Muscle</tissue>
    </source>
</reference>
<name>A0ABD1KWS2_9TELE</name>
<keyword evidence="4" id="KW-1185">Reference proteome</keyword>
<dbReference type="EMBL" id="JBHFQA010000001">
    <property type="protein sequence ID" value="KAL2103173.1"/>
    <property type="molecule type" value="Genomic_DNA"/>
</dbReference>
<dbReference type="AlphaFoldDB" id="A0ABD1KWS2"/>
<evidence type="ECO:0000313" key="4">
    <source>
        <dbReference type="Proteomes" id="UP001591681"/>
    </source>
</evidence>
<dbReference type="PANTHER" id="PTHR21301:SF10">
    <property type="entry name" value="REVERSE TRANSCRIPTASE DOMAIN-CONTAINING PROTEIN"/>
    <property type="match status" value="1"/>
</dbReference>
<dbReference type="InterPro" id="IPR035901">
    <property type="entry name" value="GIY-YIG_endonuc_sf"/>
</dbReference>
<dbReference type="Proteomes" id="UP001591681">
    <property type="component" value="Unassembled WGS sequence"/>
</dbReference>
<accession>A0ABD1KWS2</accession>
<dbReference type="Pfam" id="PF01541">
    <property type="entry name" value="GIY-YIG"/>
    <property type="match status" value="1"/>
</dbReference>
<evidence type="ECO:0000313" key="3">
    <source>
        <dbReference type="EMBL" id="KAL2103173.1"/>
    </source>
</evidence>
<gene>
    <name evidence="3" type="ORF">ACEWY4_000041</name>
    <name evidence="2" type="ORF">ACEWY4_027762</name>
</gene>
<dbReference type="SUPFAM" id="SSF82771">
    <property type="entry name" value="GIY-YIG endonuclease"/>
    <property type="match status" value="1"/>
</dbReference>
<dbReference type="Gene3D" id="3.40.1440.10">
    <property type="entry name" value="GIY-YIG endonuclease"/>
    <property type="match status" value="1"/>
</dbReference>
<dbReference type="PANTHER" id="PTHR21301">
    <property type="entry name" value="REVERSE TRANSCRIPTASE"/>
    <property type="match status" value="1"/>
</dbReference>
<organism evidence="3 4">
    <name type="scientific">Coilia grayii</name>
    <name type="common">Gray's grenadier anchovy</name>
    <dbReference type="NCBI Taxonomy" id="363190"/>
    <lineage>
        <taxon>Eukaryota</taxon>
        <taxon>Metazoa</taxon>
        <taxon>Chordata</taxon>
        <taxon>Craniata</taxon>
        <taxon>Vertebrata</taxon>
        <taxon>Euteleostomi</taxon>
        <taxon>Actinopterygii</taxon>
        <taxon>Neopterygii</taxon>
        <taxon>Teleostei</taxon>
        <taxon>Clupei</taxon>
        <taxon>Clupeiformes</taxon>
        <taxon>Clupeoidei</taxon>
        <taxon>Engraulidae</taxon>
        <taxon>Coilinae</taxon>
        <taxon>Coilia</taxon>
    </lineage>
</organism>
<dbReference type="InterPro" id="IPR058912">
    <property type="entry name" value="HTH_animal"/>
</dbReference>
<dbReference type="Pfam" id="PF26215">
    <property type="entry name" value="HTH_animal"/>
    <property type="match status" value="1"/>
</dbReference>
<feature type="domain" description="GIY-YIG" evidence="1">
    <location>
        <begin position="541"/>
        <end position="631"/>
    </location>
</feature>
<sequence length="651" mass="76808">MLLDKITLETWIPNNCTPIPDNIPQREKKALETLRKRDTIIIKPADKGNAIVIMDRAEYINEAMRQLNDTNFYQKLTKPIYLETAVEYGRILQGLKDRHAITGRQMTYLIGDRPPKLRRFYLLPKIHKDKEKWTTPFMPPGRPIVSDCGSESYKIAEYIDYYLNPISTKHPSYLKDTYDFINKVKQIELQPRTYLFTIDIDSLYTNIETRKGLSTVKKWLQRHPQADRPDATLIQLLELSLTKNDFEFNGQYFLQTRGTAMGKKFAPAYANIYMAEWEETVLAKCRLRPSHYYRFLDDIWGTWPHTETEFEEFIVTLNSHHPYIKVKHILHLASVDFLDTTTFKDPGNDKTTTLDIKVFFKETDTHALLHKESFHPQHTFSAIVKAQLTRFHRICTRPEDFNRTSRVLFRALQPRGYTRSFLRKINRQWHNSIGTQRTTKRLTRERGRVIPLIVPYSLQGRRFTHKIKENFSEIFKGDTPPWKIISAYRRNKNLKDFLVSSRMREKKNKTVGVQVEPRNKRLVTCSASREGYLIPEIPLNQSNCVYLISCHKCKKQYVGQTKNTIRARLHTHSYNIRTHKKKDTHLVSHFLRHGLENLRIRGLDHDPKWTLGQRLKKEREWIKKLGTEFPLGLNERNDYQNHSLNGPVTNQ</sequence>
<dbReference type="CDD" id="cd10442">
    <property type="entry name" value="GIY-YIG_PLEs"/>
    <property type="match status" value="1"/>
</dbReference>
<protein>
    <recommendedName>
        <fullName evidence="1">GIY-YIG domain-containing protein</fullName>
    </recommendedName>
</protein>
<proteinExistence type="predicted"/>
<dbReference type="PROSITE" id="PS50164">
    <property type="entry name" value="GIY_YIG"/>
    <property type="match status" value="1"/>
</dbReference>